<reference evidence="1" key="1">
    <citation type="journal article" date="2015" name="Nature">
        <title>Complex archaea that bridge the gap between prokaryotes and eukaryotes.</title>
        <authorList>
            <person name="Spang A."/>
            <person name="Saw J.H."/>
            <person name="Jorgensen S.L."/>
            <person name="Zaremba-Niedzwiedzka K."/>
            <person name="Martijn J."/>
            <person name="Lind A.E."/>
            <person name="van Eijk R."/>
            <person name="Schleper C."/>
            <person name="Guy L."/>
            <person name="Ettema T.J."/>
        </authorList>
    </citation>
    <scope>NUCLEOTIDE SEQUENCE</scope>
</reference>
<comment type="caution">
    <text evidence="1">The sequence shown here is derived from an EMBL/GenBank/DDBJ whole genome shotgun (WGS) entry which is preliminary data.</text>
</comment>
<protein>
    <submittedName>
        <fullName evidence="1">Uncharacterized protein</fullName>
    </submittedName>
</protein>
<gene>
    <name evidence="1" type="ORF">LCGC14_0060270</name>
</gene>
<dbReference type="EMBL" id="LAZR01000014">
    <property type="protein sequence ID" value="KKO06843.1"/>
    <property type="molecule type" value="Genomic_DNA"/>
</dbReference>
<sequence>MSIAQEIALKNRRHVGSPGVSAYDIDALVSDARDQCIGEWHYDDVGVSDYSFIDGSTLQIFHVVVTASDESDPQGPAEELIGIQSAPKKAIGRVGLLKSLTNLIRGARA</sequence>
<dbReference type="AlphaFoldDB" id="A0A0F9W3Q4"/>
<proteinExistence type="predicted"/>
<evidence type="ECO:0000313" key="1">
    <source>
        <dbReference type="EMBL" id="KKO06843.1"/>
    </source>
</evidence>
<organism evidence="1">
    <name type="scientific">marine sediment metagenome</name>
    <dbReference type="NCBI Taxonomy" id="412755"/>
    <lineage>
        <taxon>unclassified sequences</taxon>
        <taxon>metagenomes</taxon>
        <taxon>ecological metagenomes</taxon>
    </lineage>
</organism>
<accession>A0A0F9W3Q4</accession>
<name>A0A0F9W3Q4_9ZZZZ</name>